<keyword evidence="2" id="KW-1185">Reference proteome</keyword>
<sequence>MTRARDIIDVSLDEAPRIDMAVAYADLRYLVLEQRGIDIDRSDVLAMRIKRVKATGNRQMQAFVVGPKHARSPRELIEQSFISLFGEVTVEMAEHMTAAAREGCRASFAAPIHHAA</sequence>
<dbReference type="AlphaFoldDB" id="A0A246K691"/>
<comment type="caution">
    <text evidence="1">The sequence shown here is derived from an EMBL/GenBank/DDBJ whole genome shotgun (WGS) entry which is preliminary data.</text>
</comment>
<dbReference type="EMBL" id="NISJ01000001">
    <property type="protein sequence ID" value="OWR00874.1"/>
    <property type="molecule type" value="Genomic_DNA"/>
</dbReference>
<evidence type="ECO:0000313" key="1">
    <source>
        <dbReference type="EMBL" id="OWR00874.1"/>
    </source>
</evidence>
<proteinExistence type="predicted"/>
<dbReference type="RefSeq" id="WP_088470679.1">
    <property type="nucleotide sequence ID" value="NZ_NISJ01000001.1"/>
</dbReference>
<name>A0A246K691_9SPHN</name>
<reference evidence="1 2" key="1">
    <citation type="journal article" date="2002" name="Int. J. Syst. Evol. Microbiol.">
        <title>Sphingopyxis witflariensis sp. nov., isolated from activated sludge.</title>
        <authorList>
            <person name="Kampfer P."/>
            <person name="Witzenberger R."/>
            <person name="Denner E.B."/>
            <person name="Busse H.J."/>
            <person name="Neef A."/>
        </authorList>
    </citation>
    <scope>NUCLEOTIDE SEQUENCE [LARGE SCALE GENOMIC DNA]</scope>
    <source>
        <strain evidence="1 2">DSM 14551</strain>
    </source>
</reference>
<organism evidence="1 2">
    <name type="scientific">Sphingopyxis witflariensis</name>
    <dbReference type="NCBI Taxonomy" id="173675"/>
    <lineage>
        <taxon>Bacteria</taxon>
        <taxon>Pseudomonadati</taxon>
        <taxon>Pseudomonadota</taxon>
        <taxon>Alphaproteobacteria</taxon>
        <taxon>Sphingomonadales</taxon>
        <taxon>Sphingomonadaceae</taxon>
        <taxon>Sphingopyxis</taxon>
    </lineage>
</organism>
<dbReference type="Proteomes" id="UP000197097">
    <property type="component" value="Unassembled WGS sequence"/>
</dbReference>
<accession>A0A246K691</accession>
<gene>
    <name evidence="1" type="ORF">CDQ91_00020</name>
</gene>
<evidence type="ECO:0000313" key="2">
    <source>
        <dbReference type="Proteomes" id="UP000197097"/>
    </source>
</evidence>
<protein>
    <submittedName>
        <fullName evidence="1">Uncharacterized protein</fullName>
    </submittedName>
</protein>